<dbReference type="GO" id="GO:0052689">
    <property type="term" value="F:carboxylic ester hydrolase activity"/>
    <property type="evidence" value="ECO:0007669"/>
    <property type="project" value="UniProtKB-KW"/>
</dbReference>
<dbReference type="Proteomes" id="UP000316291">
    <property type="component" value="Unassembled WGS sequence"/>
</dbReference>
<evidence type="ECO:0000256" key="5">
    <source>
        <dbReference type="ARBA" id="ARBA00022801"/>
    </source>
</evidence>
<evidence type="ECO:0000256" key="7">
    <source>
        <dbReference type="ARBA" id="ARBA00023157"/>
    </source>
</evidence>
<evidence type="ECO:0000313" key="10">
    <source>
        <dbReference type="Proteomes" id="UP000316291"/>
    </source>
</evidence>
<protein>
    <submittedName>
        <fullName evidence="9">Feruloyl esterase</fullName>
    </submittedName>
</protein>
<comment type="similarity">
    <text evidence="1">Belongs to the tannase family.</text>
</comment>
<keyword evidence="4 8" id="KW-0732">Signal</keyword>
<feature type="chain" id="PRO_5021709074" evidence="8">
    <location>
        <begin position="35"/>
        <end position="562"/>
    </location>
</feature>
<name>A0A562R4X4_9BRAD</name>
<comment type="caution">
    <text evidence="9">The sequence shown here is derived from an EMBL/GenBank/DDBJ whole genome shotgun (WGS) entry which is preliminary data.</text>
</comment>
<dbReference type="PANTHER" id="PTHR33938">
    <property type="entry name" value="FERULOYL ESTERASE B-RELATED"/>
    <property type="match status" value="1"/>
</dbReference>
<dbReference type="RefSeq" id="WP_018646390.1">
    <property type="nucleotide sequence ID" value="NZ_VLLA01000018.1"/>
</dbReference>
<dbReference type="EMBL" id="VLLA01000018">
    <property type="protein sequence ID" value="TWI64109.1"/>
    <property type="molecule type" value="Genomic_DNA"/>
</dbReference>
<dbReference type="SUPFAM" id="SSF53474">
    <property type="entry name" value="alpha/beta-Hydrolases"/>
    <property type="match status" value="1"/>
</dbReference>
<evidence type="ECO:0000256" key="1">
    <source>
        <dbReference type="ARBA" id="ARBA00006249"/>
    </source>
</evidence>
<reference evidence="9 10" key="1">
    <citation type="journal article" date="2015" name="Stand. Genomic Sci.">
        <title>Genomic Encyclopedia of Bacterial and Archaeal Type Strains, Phase III: the genomes of soil and plant-associated and newly described type strains.</title>
        <authorList>
            <person name="Whitman W.B."/>
            <person name="Woyke T."/>
            <person name="Klenk H.P."/>
            <person name="Zhou Y."/>
            <person name="Lilburn T.G."/>
            <person name="Beck B.J."/>
            <person name="De Vos P."/>
            <person name="Vandamme P."/>
            <person name="Eisen J.A."/>
            <person name="Garrity G."/>
            <person name="Hugenholtz P."/>
            <person name="Kyrpides N.C."/>
        </authorList>
    </citation>
    <scope>NUCLEOTIDE SEQUENCE [LARGE SCALE GENOMIC DNA]</scope>
    <source>
        <strain evidence="9 10">CGMCC 1.10948</strain>
    </source>
</reference>
<dbReference type="PANTHER" id="PTHR33938:SF15">
    <property type="entry name" value="FERULOYL ESTERASE B-RELATED"/>
    <property type="match status" value="1"/>
</dbReference>
<keyword evidence="3" id="KW-0479">Metal-binding</keyword>
<proteinExistence type="inferred from homology"/>
<evidence type="ECO:0000256" key="3">
    <source>
        <dbReference type="ARBA" id="ARBA00022723"/>
    </source>
</evidence>
<evidence type="ECO:0000256" key="2">
    <source>
        <dbReference type="ARBA" id="ARBA00022487"/>
    </source>
</evidence>
<dbReference type="AlphaFoldDB" id="A0A562R4X4"/>
<feature type="signal peptide" evidence="8">
    <location>
        <begin position="1"/>
        <end position="34"/>
    </location>
</feature>
<keyword evidence="10" id="KW-1185">Reference proteome</keyword>
<sequence length="562" mass="59513">MLRVSARRRLHRQFWPCAALALIGAIVSAGTAAAGSDTISPVIACDRLQSEAGPAMRVSEAQPRPAAGGLPAHCEVIAYLDERTGVDGQKFAIGLHLRLPEAWNGRFVFQGQGGTDGVLGNGDALPGGGQPSALNQGYATVTTDAGHSNAPGPLGGASFGLDPQARIDFGYRADDVVTRRARQFIQAYYGRLPTYSYFLGCSNGGRHGMALTQRFPEHFDGVAAGAPAFRMPEKGLAGAASTQGFAAIAPKAPDGRPILAEALSRADMELLSKAVVQSCDEADGLADGIIDNVPACRFSPRTLQCPAEKTASCLSGAQVAALENYFEGPTTAQGRRIYAPYPYDSGIATEGWRRWILGTAPDSRVNAFNVSFGATLAYLYMTPPHSPLASEAEAVYDFYRTVDVTAAHAGIFGTSAAMPESSVQTISANSVDLSAFRQRRGKLLLYHGVSDPTFSALDTLDWYKRLTNAAGGEKETAEFARLFLVPGMNHCSGGPATDGFDVLTPLVAWVEQGRAPERIEARAGATTPWPGRSRPLCPYPRQARYLGSGSIETAESFVCTAP</sequence>
<evidence type="ECO:0000313" key="9">
    <source>
        <dbReference type="EMBL" id="TWI64109.1"/>
    </source>
</evidence>
<evidence type="ECO:0000256" key="8">
    <source>
        <dbReference type="SAM" id="SignalP"/>
    </source>
</evidence>
<dbReference type="InterPro" id="IPR029058">
    <property type="entry name" value="AB_hydrolase_fold"/>
</dbReference>
<evidence type="ECO:0000256" key="6">
    <source>
        <dbReference type="ARBA" id="ARBA00022837"/>
    </source>
</evidence>
<keyword evidence="7" id="KW-1015">Disulfide bond</keyword>
<dbReference type="GO" id="GO:0046872">
    <property type="term" value="F:metal ion binding"/>
    <property type="evidence" value="ECO:0007669"/>
    <property type="project" value="UniProtKB-KW"/>
</dbReference>
<gene>
    <name evidence="9" type="ORF">IQ16_05984</name>
</gene>
<keyword evidence="6" id="KW-0106">Calcium</keyword>
<organism evidence="9 10">
    <name type="scientific">Bradyrhizobium huanghuaihaiense</name>
    <dbReference type="NCBI Taxonomy" id="990078"/>
    <lineage>
        <taxon>Bacteria</taxon>
        <taxon>Pseudomonadati</taxon>
        <taxon>Pseudomonadota</taxon>
        <taxon>Alphaproteobacteria</taxon>
        <taxon>Hyphomicrobiales</taxon>
        <taxon>Nitrobacteraceae</taxon>
        <taxon>Bradyrhizobium</taxon>
    </lineage>
</organism>
<keyword evidence="5" id="KW-0378">Hydrolase</keyword>
<dbReference type="Pfam" id="PF07519">
    <property type="entry name" value="Tannase"/>
    <property type="match status" value="1"/>
</dbReference>
<accession>A0A562R4X4</accession>
<dbReference type="Gene3D" id="3.40.50.1820">
    <property type="entry name" value="alpha/beta hydrolase"/>
    <property type="match status" value="1"/>
</dbReference>
<dbReference type="InterPro" id="IPR011118">
    <property type="entry name" value="Tannase/feruloyl_esterase"/>
</dbReference>
<keyword evidence="2" id="KW-0719">Serine esterase</keyword>
<evidence type="ECO:0000256" key="4">
    <source>
        <dbReference type="ARBA" id="ARBA00022729"/>
    </source>
</evidence>